<dbReference type="InterPro" id="IPR013655">
    <property type="entry name" value="PAS_fold_3"/>
</dbReference>
<proteinExistence type="predicted"/>
<dbReference type="InterPro" id="IPR000700">
    <property type="entry name" value="PAS-assoc_C"/>
</dbReference>
<dbReference type="SUPFAM" id="SSF47384">
    <property type="entry name" value="Homodimeric domain of signal transducing histidine kinase"/>
    <property type="match status" value="1"/>
</dbReference>
<dbReference type="Gene3D" id="3.30.565.10">
    <property type="entry name" value="Histidine kinase-like ATPase, C-terminal domain"/>
    <property type="match status" value="1"/>
</dbReference>
<evidence type="ECO:0000256" key="3">
    <source>
        <dbReference type="ARBA" id="ARBA00022553"/>
    </source>
</evidence>
<dbReference type="SUPFAM" id="SSF55874">
    <property type="entry name" value="ATPase domain of HSP90 chaperone/DNA topoisomerase II/histidine kinase"/>
    <property type="match status" value="1"/>
</dbReference>
<dbReference type="Pfam" id="PF08447">
    <property type="entry name" value="PAS_3"/>
    <property type="match status" value="1"/>
</dbReference>
<dbReference type="InterPro" id="IPR013767">
    <property type="entry name" value="PAS_fold"/>
</dbReference>
<dbReference type="EC" id="2.7.13.3" evidence="2"/>
<dbReference type="SMART" id="SM00387">
    <property type="entry name" value="HATPase_c"/>
    <property type="match status" value="1"/>
</dbReference>
<comment type="catalytic activity">
    <reaction evidence="1">
        <text>ATP + protein L-histidine = ADP + protein N-phospho-L-histidine.</text>
        <dbReference type="EC" id="2.7.13.3"/>
    </reaction>
</comment>
<evidence type="ECO:0000256" key="4">
    <source>
        <dbReference type="ARBA" id="ARBA00022679"/>
    </source>
</evidence>
<dbReference type="Gene3D" id="1.10.287.130">
    <property type="match status" value="1"/>
</dbReference>
<dbReference type="RefSeq" id="WP_090415269.1">
    <property type="nucleotide sequence ID" value="NZ_FNOY01000057.1"/>
</dbReference>
<dbReference type="InterPro" id="IPR005467">
    <property type="entry name" value="His_kinase_dom"/>
</dbReference>
<keyword evidence="4" id="KW-0808">Transferase</keyword>
<dbReference type="Proteomes" id="UP000198640">
    <property type="component" value="Unassembled WGS sequence"/>
</dbReference>
<dbReference type="InterPro" id="IPR052162">
    <property type="entry name" value="Sensor_kinase/Photoreceptor"/>
</dbReference>
<evidence type="ECO:0000256" key="2">
    <source>
        <dbReference type="ARBA" id="ARBA00012438"/>
    </source>
</evidence>
<dbReference type="PRINTS" id="PR00344">
    <property type="entry name" value="BCTRLSENSOR"/>
</dbReference>
<evidence type="ECO:0000259" key="7">
    <source>
        <dbReference type="PROSITE" id="PS50112"/>
    </source>
</evidence>
<protein>
    <recommendedName>
        <fullName evidence="2">histidine kinase</fullName>
        <ecNumber evidence="2">2.7.13.3</ecNumber>
    </recommendedName>
</protein>
<dbReference type="SMART" id="SM00091">
    <property type="entry name" value="PAS"/>
    <property type="match status" value="2"/>
</dbReference>
<dbReference type="SUPFAM" id="SSF55785">
    <property type="entry name" value="PYP-like sensor domain (PAS domain)"/>
    <property type="match status" value="2"/>
</dbReference>
<evidence type="ECO:0000259" key="6">
    <source>
        <dbReference type="PROSITE" id="PS50109"/>
    </source>
</evidence>
<dbReference type="InterPro" id="IPR000014">
    <property type="entry name" value="PAS"/>
</dbReference>
<evidence type="ECO:0000313" key="10">
    <source>
        <dbReference type="Proteomes" id="UP000198640"/>
    </source>
</evidence>
<dbReference type="PROSITE" id="PS50113">
    <property type="entry name" value="PAC"/>
    <property type="match status" value="1"/>
</dbReference>
<dbReference type="Gene3D" id="3.30.450.20">
    <property type="entry name" value="PAS domain"/>
    <property type="match status" value="2"/>
</dbReference>
<dbReference type="Pfam" id="PF02518">
    <property type="entry name" value="HATPase_c"/>
    <property type="match status" value="1"/>
</dbReference>
<keyword evidence="10" id="KW-1185">Reference proteome</keyword>
<keyword evidence="3" id="KW-0597">Phosphoprotein</keyword>
<dbReference type="NCBIfam" id="TIGR00229">
    <property type="entry name" value="sensory_box"/>
    <property type="match status" value="1"/>
</dbReference>
<dbReference type="InterPro" id="IPR004358">
    <property type="entry name" value="Sig_transdc_His_kin-like_C"/>
</dbReference>
<dbReference type="STRING" id="44576.SAMN05421881_105720"/>
<dbReference type="InterPro" id="IPR035965">
    <property type="entry name" value="PAS-like_dom_sf"/>
</dbReference>
<feature type="domain" description="PAC" evidence="8">
    <location>
        <begin position="221"/>
        <end position="274"/>
    </location>
</feature>
<dbReference type="PROSITE" id="PS50112">
    <property type="entry name" value="PAS"/>
    <property type="match status" value="2"/>
</dbReference>
<feature type="domain" description="PAS" evidence="7">
    <location>
        <begin position="145"/>
        <end position="216"/>
    </location>
</feature>
<evidence type="ECO:0000256" key="1">
    <source>
        <dbReference type="ARBA" id="ARBA00000085"/>
    </source>
</evidence>
<evidence type="ECO:0000313" key="9">
    <source>
        <dbReference type="EMBL" id="SDY72928.1"/>
    </source>
</evidence>
<evidence type="ECO:0000256" key="5">
    <source>
        <dbReference type="ARBA" id="ARBA00022777"/>
    </source>
</evidence>
<dbReference type="Pfam" id="PF00989">
    <property type="entry name" value="PAS"/>
    <property type="match status" value="1"/>
</dbReference>
<feature type="domain" description="Histidine kinase" evidence="6">
    <location>
        <begin position="294"/>
        <end position="509"/>
    </location>
</feature>
<dbReference type="PROSITE" id="PS50109">
    <property type="entry name" value="HIS_KIN"/>
    <property type="match status" value="1"/>
</dbReference>
<dbReference type="CDD" id="cd00130">
    <property type="entry name" value="PAS"/>
    <property type="match status" value="2"/>
</dbReference>
<gene>
    <name evidence="9" type="ORF">SAMN05421881_105720</name>
</gene>
<name>A0A1H3M9G2_9PROT</name>
<dbReference type="PANTHER" id="PTHR43304:SF1">
    <property type="entry name" value="PAC DOMAIN-CONTAINING PROTEIN"/>
    <property type="match status" value="1"/>
</dbReference>
<dbReference type="GO" id="GO:0000155">
    <property type="term" value="F:phosphorelay sensor kinase activity"/>
    <property type="evidence" value="ECO:0007669"/>
    <property type="project" value="InterPro"/>
</dbReference>
<reference evidence="9 10" key="1">
    <citation type="submission" date="2016-10" db="EMBL/GenBank/DDBJ databases">
        <authorList>
            <person name="de Groot N.N."/>
        </authorList>
    </citation>
    <scope>NUCLEOTIDE SEQUENCE [LARGE SCALE GENOMIC DNA]</scope>
    <source>
        <strain evidence="9 10">Nm1</strain>
    </source>
</reference>
<dbReference type="AlphaFoldDB" id="A0A1H3M9G2"/>
<evidence type="ECO:0000259" key="8">
    <source>
        <dbReference type="PROSITE" id="PS50113"/>
    </source>
</evidence>
<dbReference type="EMBL" id="FNOY01000057">
    <property type="protein sequence ID" value="SDY72928.1"/>
    <property type="molecule type" value="Genomic_DNA"/>
</dbReference>
<dbReference type="OrthoDB" id="1931120at2"/>
<dbReference type="InterPro" id="IPR003594">
    <property type="entry name" value="HATPase_dom"/>
</dbReference>
<keyword evidence="5" id="KW-0418">Kinase</keyword>
<dbReference type="PANTHER" id="PTHR43304">
    <property type="entry name" value="PHYTOCHROME-LIKE PROTEIN CPH1"/>
    <property type="match status" value="1"/>
</dbReference>
<organism evidence="9 10">
    <name type="scientific">Nitrosomonas halophila</name>
    <dbReference type="NCBI Taxonomy" id="44576"/>
    <lineage>
        <taxon>Bacteria</taxon>
        <taxon>Pseudomonadati</taxon>
        <taxon>Pseudomonadota</taxon>
        <taxon>Betaproteobacteria</taxon>
        <taxon>Nitrosomonadales</taxon>
        <taxon>Nitrosomonadaceae</taxon>
        <taxon>Nitrosomonas</taxon>
    </lineage>
</organism>
<dbReference type="InterPro" id="IPR036097">
    <property type="entry name" value="HisK_dim/P_sf"/>
</dbReference>
<sequence>MHSSEPSVDVDAADRMSGISLHMLFTALPEACLLVDHSGRVLLTNPAVQDLFGYTEAEFCTLEIESLIPARFRKHHRSYLNAFLANPGKRSLGDGKGLVMLRRDGQELTVDIALSPIVLPTGLCILVTLDAAARRRQAEQALRISEERLLLAKQAAGLGVFDCDCRRKVIYCDDRLSEICGNGGGRIISHDAFLAIIHPNDRPLFGNALEQATNPDGEGRLHVEFRLRQNATHQASRWVVIVGRVHFKARQATRLVGTVRDITERKIFENNLLVQRNETETFFRQQVALSTASAIAHQLNSPLTAISIYSEVALRTMQQGPLEMDKMKCALEACVMQAQLAGRSLHELLVFLQKGGVQTEALDLNAIVTGVLKDARDAALGEFILLPELQANLPAVHANRVHLQKVLLNLIGNAIEAMRAVCIADAAITVRTESLTEQSMAKVTVQDNGPGLDQEVARHVFEPFFTTKPTGIGIGLPICHALIEANGGHLWVDADYRQGARFCFTLPFA</sequence>
<accession>A0A1H3M9G2</accession>
<feature type="domain" description="PAS" evidence="7">
    <location>
        <begin position="17"/>
        <end position="59"/>
    </location>
</feature>
<dbReference type="GO" id="GO:0006355">
    <property type="term" value="P:regulation of DNA-templated transcription"/>
    <property type="evidence" value="ECO:0007669"/>
    <property type="project" value="InterPro"/>
</dbReference>
<dbReference type="InterPro" id="IPR036890">
    <property type="entry name" value="HATPase_C_sf"/>
</dbReference>